<dbReference type="Gene3D" id="2.40.100.10">
    <property type="entry name" value="Cyclophilin-like"/>
    <property type="match status" value="1"/>
</dbReference>
<reference evidence="6" key="1">
    <citation type="journal article" date="2019" name="Int. J. Syst. Evol. Microbiol.">
        <title>The Global Catalogue of Microorganisms (GCM) 10K type strain sequencing project: providing services to taxonomists for standard genome sequencing and annotation.</title>
        <authorList>
            <consortium name="The Broad Institute Genomics Platform"/>
            <consortium name="The Broad Institute Genome Sequencing Center for Infectious Disease"/>
            <person name="Wu L."/>
            <person name="Ma J."/>
        </authorList>
    </citation>
    <scope>NUCLEOTIDE SEQUENCE [LARGE SCALE GENOMIC DNA]</scope>
    <source>
        <strain evidence="6">CGMCC 1.12942</strain>
    </source>
</reference>
<dbReference type="InterPro" id="IPR052708">
    <property type="entry name" value="PxpC"/>
</dbReference>
<evidence type="ECO:0000256" key="1">
    <source>
        <dbReference type="ARBA" id="ARBA00022741"/>
    </source>
</evidence>
<organism evidence="5 6">
    <name type="scientific">Laceyella putida</name>
    <dbReference type="NCBI Taxonomy" id="110101"/>
    <lineage>
        <taxon>Bacteria</taxon>
        <taxon>Bacillati</taxon>
        <taxon>Bacillota</taxon>
        <taxon>Bacilli</taxon>
        <taxon>Bacillales</taxon>
        <taxon>Thermoactinomycetaceae</taxon>
        <taxon>Laceyella</taxon>
    </lineage>
</organism>
<dbReference type="PANTHER" id="PTHR43309">
    <property type="entry name" value="5-OXOPROLINASE SUBUNIT C"/>
    <property type="match status" value="1"/>
</dbReference>
<dbReference type="SUPFAM" id="SSF50891">
    <property type="entry name" value="Cyclophilin-like"/>
    <property type="match status" value="1"/>
</dbReference>
<evidence type="ECO:0000256" key="2">
    <source>
        <dbReference type="ARBA" id="ARBA00022801"/>
    </source>
</evidence>
<dbReference type="NCBIfam" id="TIGR00724">
    <property type="entry name" value="urea_amlyse_rel"/>
    <property type="match status" value="1"/>
</dbReference>
<protein>
    <submittedName>
        <fullName evidence="5">Biotin-dependent carboxyltransferase family protein</fullName>
    </submittedName>
</protein>
<dbReference type="Proteomes" id="UP001596500">
    <property type="component" value="Unassembled WGS sequence"/>
</dbReference>
<evidence type="ECO:0000313" key="5">
    <source>
        <dbReference type="EMBL" id="MFC7440481.1"/>
    </source>
</evidence>
<keyword evidence="1" id="KW-0547">Nucleotide-binding</keyword>
<name>A0ABW2RI91_9BACL</name>
<evidence type="ECO:0000259" key="4">
    <source>
        <dbReference type="SMART" id="SM00797"/>
    </source>
</evidence>
<evidence type="ECO:0000313" key="6">
    <source>
        <dbReference type="Proteomes" id="UP001596500"/>
    </source>
</evidence>
<proteinExistence type="predicted"/>
<keyword evidence="2" id="KW-0378">Hydrolase</keyword>
<keyword evidence="3" id="KW-0067">ATP-binding</keyword>
<dbReference type="Pfam" id="PF02626">
    <property type="entry name" value="CT_A_B"/>
    <property type="match status" value="1"/>
</dbReference>
<dbReference type="InterPro" id="IPR029000">
    <property type="entry name" value="Cyclophilin-like_dom_sf"/>
</dbReference>
<sequence length="337" mass="36866">MSIKVIRAGLLTSIQDLGRFGMQKHGVIVSGAMDPFALRAGNLLVGNEEGEGALEITMLGPSLLFQDDSLIAICGGDLFPKIDGHKIPGWRPVFVRKGSVLEFGAPVSGCRAYLTVAGGFDIPQVMGSRSTYLRAGIGGFQGRALKEGDVLNLRTPSEQAAKRMRHLSKTAGSQSFFVSEWSVSSDILPAYRKNPVVRVLPGSQFNRFTLDSREKFFSQEFHVTLHSDRMGYRLEGPHVRLSEPLELVSEAVSAGTIQVPPAGNPIILLADRQTTGGYPKIAHVASVDLPLIAQVKPGEKIRFQEVTLEEAQELYRIREMEIQMLRQGIALKAQREA</sequence>
<comment type="caution">
    <text evidence="5">The sequence shown here is derived from an EMBL/GenBank/DDBJ whole genome shotgun (WGS) entry which is preliminary data.</text>
</comment>
<accession>A0ABW2RI91</accession>
<dbReference type="PANTHER" id="PTHR43309:SF5">
    <property type="entry name" value="5-OXOPROLINASE SUBUNIT C"/>
    <property type="match status" value="1"/>
</dbReference>
<dbReference type="RefSeq" id="WP_379863755.1">
    <property type="nucleotide sequence ID" value="NZ_JBHTBW010000012.1"/>
</dbReference>
<evidence type="ECO:0000256" key="3">
    <source>
        <dbReference type="ARBA" id="ARBA00022840"/>
    </source>
</evidence>
<gene>
    <name evidence="5" type="ORF">ACFQNG_04860</name>
</gene>
<dbReference type="EMBL" id="JBHTBW010000012">
    <property type="protein sequence ID" value="MFC7440481.1"/>
    <property type="molecule type" value="Genomic_DNA"/>
</dbReference>
<dbReference type="InterPro" id="IPR003778">
    <property type="entry name" value="CT_A_B"/>
</dbReference>
<dbReference type="SMART" id="SM00797">
    <property type="entry name" value="AHS2"/>
    <property type="match status" value="1"/>
</dbReference>
<keyword evidence="6" id="KW-1185">Reference proteome</keyword>
<feature type="domain" description="Carboxyltransferase" evidence="4">
    <location>
        <begin position="24"/>
        <end position="321"/>
    </location>
</feature>